<dbReference type="EMBL" id="BQNB010011632">
    <property type="protein sequence ID" value="GJS93127.1"/>
    <property type="molecule type" value="Genomic_DNA"/>
</dbReference>
<feature type="compositionally biased region" description="Basic and acidic residues" evidence="1">
    <location>
        <begin position="74"/>
        <end position="84"/>
    </location>
</feature>
<feature type="region of interest" description="Disordered" evidence="1">
    <location>
        <begin position="47"/>
        <end position="97"/>
    </location>
</feature>
<evidence type="ECO:0000313" key="3">
    <source>
        <dbReference type="Proteomes" id="UP001151760"/>
    </source>
</evidence>
<accession>A0ABQ4ZVF1</accession>
<sequence length="275" mass="30511">MGTPTQVCVWSCPNFSAPAGRPFRCVSDIWLLISGDAKIMPPKIRTRSAGRPAAESLGGGTGVRVGRGGRGRRPRECNDERVDDLNGQGNNQGLRANGGVEGVNGNVCFKTMVISSYESDVLEIKVIQLLRGFSKDNLSNVFNLCIYPSVSVGDDYSILVTNSGHSVFHTLHRPLHLNNVLFTPNIVKNLIYVRQFVRDMYCTVEFDAFGFSVKDFLTRQVLLRCDSTRNLYPVTKPSAIPHAFLTSQYIWHQRLGHSGSEVLRRILFSNSISCN</sequence>
<feature type="compositionally biased region" description="Gly residues" evidence="1">
    <location>
        <begin position="57"/>
        <end position="66"/>
    </location>
</feature>
<gene>
    <name evidence="2" type="ORF">Tco_0800095</name>
</gene>
<dbReference type="Proteomes" id="UP001151760">
    <property type="component" value="Unassembled WGS sequence"/>
</dbReference>
<keyword evidence="3" id="KW-1185">Reference proteome</keyword>
<evidence type="ECO:0000256" key="1">
    <source>
        <dbReference type="SAM" id="MobiDB-lite"/>
    </source>
</evidence>
<reference evidence="2" key="1">
    <citation type="journal article" date="2022" name="Int. J. Mol. Sci.">
        <title>Draft Genome of Tanacetum Coccineum: Genomic Comparison of Closely Related Tanacetum-Family Plants.</title>
        <authorList>
            <person name="Yamashiro T."/>
            <person name="Shiraishi A."/>
            <person name="Nakayama K."/>
            <person name="Satake H."/>
        </authorList>
    </citation>
    <scope>NUCLEOTIDE SEQUENCE</scope>
</reference>
<name>A0ABQ4ZVF1_9ASTR</name>
<evidence type="ECO:0000313" key="2">
    <source>
        <dbReference type="EMBL" id="GJS93127.1"/>
    </source>
</evidence>
<proteinExistence type="predicted"/>
<comment type="caution">
    <text evidence="2">The sequence shown here is derived from an EMBL/GenBank/DDBJ whole genome shotgun (WGS) entry which is preliminary data.</text>
</comment>
<reference evidence="2" key="2">
    <citation type="submission" date="2022-01" db="EMBL/GenBank/DDBJ databases">
        <authorList>
            <person name="Yamashiro T."/>
            <person name="Shiraishi A."/>
            <person name="Satake H."/>
            <person name="Nakayama K."/>
        </authorList>
    </citation>
    <scope>NUCLEOTIDE SEQUENCE</scope>
</reference>
<protein>
    <submittedName>
        <fullName evidence="2">Uncharacterized protein</fullName>
    </submittedName>
</protein>
<organism evidence="2 3">
    <name type="scientific">Tanacetum coccineum</name>
    <dbReference type="NCBI Taxonomy" id="301880"/>
    <lineage>
        <taxon>Eukaryota</taxon>
        <taxon>Viridiplantae</taxon>
        <taxon>Streptophyta</taxon>
        <taxon>Embryophyta</taxon>
        <taxon>Tracheophyta</taxon>
        <taxon>Spermatophyta</taxon>
        <taxon>Magnoliopsida</taxon>
        <taxon>eudicotyledons</taxon>
        <taxon>Gunneridae</taxon>
        <taxon>Pentapetalae</taxon>
        <taxon>asterids</taxon>
        <taxon>campanulids</taxon>
        <taxon>Asterales</taxon>
        <taxon>Asteraceae</taxon>
        <taxon>Asteroideae</taxon>
        <taxon>Anthemideae</taxon>
        <taxon>Anthemidinae</taxon>
        <taxon>Tanacetum</taxon>
    </lineage>
</organism>